<accession>A0A067L5U0</accession>
<reference evidence="1 2" key="1">
    <citation type="journal article" date="2014" name="PLoS ONE">
        <title>Global Analysis of Gene Expression Profiles in Physic Nut (Jatropha curcas L.) Seedlings Exposed to Salt Stress.</title>
        <authorList>
            <person name="Zhang L."/>
            <person name="Zhang C."/>
            <person name="Wu P."/>
            <person name="Chen Y."/>
            <person name="Li M."/>
            <person name="Jiang H."/>
            <person name="Wu G."/>
        </authorList>
    </citation>
    <scope>NUCLEOTIDE SEQUENCE [LARGE SCALE GENOMIC DNA]</scope>
    <source>
        <strain evidence="2">cv. GZQX0401</strain>
        <tissue evidence="1">Young leaves</tissue>
    </source>
</reference>
<protein>
    <submittedName>
        <fullName evidence="1">Uncharacterized protein</fullName>
    </submittedName>
</protein>
<gene>
    <name evidence="1" type="ORF">JCGZ_05155</name>
</gene>
<evidence type="ECO:0000313" key="1">
    <source>
        <dbReference type="EMBL" id="KDP39474.1"/>
    </source>
</evidence>
<dbReference type="Proteomes" id="UP000027138">
    <property type="component" value="Unassembled WGS sequence"/>
</dbReference>
<proteinExistence type="predicted"/>
<name>A0A067L5U0_JATCU</name>
<organism evidence="1 2">
    <name type="scientific">Jatropha curcas</name>
    <name type="common">Barbados nut</name>
    <dbReference type="NCBI Taxonomy" id="180498"/>
    <lineage>
        <taxon>Eukaryota</taxon>
        <taxon>Viridiplantae</taxon>
        <taxon>Streptophyta</taxon>
        <taxon>Embryophyta</taxon>
        <taxon>Tracheophyta</taxon>
        <taxon>Spermatophyta</taxon>
        <taxon>Magnoliopsida</taxon>
        <taxon>eudicotyledons</taxon>
        <taxon>Gunneridae</taxon>
        <taxon>Pentapetalae</taxon>
        <taxon>rosids</taxon>
        <taxon>fabids</taxon>
        <taxon>Malpighiales</taxon>
        <taxon>Euphorbiaceae</taxon>
        <taxon>Crotonoideae</taxon>
        <taxon>Jatropheae</taxon>
        <taxon>Jatropha</taxon>
    </lineage>
</organism>
<dbReference type="EMBL" id="KK914350">
    <property type="protein sequence ID" value="KDP39474.1"/>
    <property type="molecule type" value="Genomic_DNA"/>
</dbReference>
<dbReference type="AlphaFoldDB" id="A0A067L5U0"/>
<sequence length="74" mass="8319">MSGTVATSTFCEFMSFLGTPCVENDCKRFPISLRLFFLHKLRQLALTRRYTINGGEEEPVDAILTEGLLLFANS</sequence>
<evidence type="ECO:0000313" key="2">
    <source>
        <dbReference type="Proteomes" id="UP000027138"/>
    </source>
</evidence>
<keyword evidence="2" id="KW-1185">Reference proteome</keyword>